<feature type="transmembrane region" description="Helical" evidence="1">
    <location>
        <begin position="62"/>
        <end position="85"/>
    </location>
</feature>
<keyword evidence="1" id="KW-0472">Membrane</keyword>
<protein>
    <submittedName>
        <fullName evidence="2">Transposase</fullName>
    </submittedName>
</protein>
<evidence type="ECO:0000256" key="1">
    <source>
        <dbReference type="SAM" id="Phobius"/>
    </source>
</evidence>
<name>A0A0W1APD6_9BACL</name>
<keyword evidence="1" id="KW-0812">Transmembrane</keyword>
<evidence type="ECO:0000313" key="3">
    <source>
        <dbReference type="Proteomes" id="UP000054709"/>
    </source>
</evidence>
<keyword evidence="1" id="KW-1133">Transmembrane helix</keyword>
<feature type="transmembrane region" description="Helical" evidence="1">
    <location>
        <begin position="28"/>
        <end position="50"/>
    </location>
</feature>
<evidence type="ECO:0000313" key="2">
    <source>
        <dbReference type="EMBL" id="KTD83211.1"/>
    </source>
</evidence>
<dbReference type="EMBL" id="LCZJ02000098">
    <property type="protein sequence ID" value="KTD83211.1"/>
    <property type="molecule type" value="Genomic_DNA"/>
</dbReference>
<organism evidence="2 3">
    <name type="scientific">Paenibacillus etheri</name>
    <dbReference type="NCBI Taxonomy" id="1306852"/>
    <lineage>
        <taxon>Bacteria</taxon>
        <taxon>Bacillati</taxon>
        <taxon>Bacillota</taxon>
        <taxon>Bacilli</taxon>
        <taxon>Bacillales</taxon>
        <taxon>Paenibacillaceae</taxon>
        <taxon>Paenibacillus</taxon>
    </lineage>
</organism>
<accession>A0A0W1APD6</accession>
<gene>
    <name evidence="2" type="ORF">UQ64_03535</name>
</gene>
<dbReference type="Proteomes" id="UP000054709">
    <property type="component" value="Unassembled WGS sequence"/>
</dbReference>
<reference evidence="2 3" key="1">
    <citation type="journal article" date="2015" name="Int. Biodeterior. Biodegradation">
        <title>Physiological and genetic screening methods for the isolation of methyl tert-butyl ether-degrading bacteria for bioremediation purposes.</title>
        <authorList>
            <person name="Guisado I.M."/>
            <person name="Purswani J."/>
            <person name="Gonzalez Lopez J."/>
            <person name="Pozo C."/>
        </authorList>
    </citation>
    <scope>NUCLEOTIDE SEQUENCE [LARGE SCALE GENOMIC DNA]</scope>
    <source>
        <strain evidence="2 3">SH7</strain>
    </source>
</reference>
<dbReference type="OrthoDB" id="2382012at2"/>
<dbReference type="AlphaFoldDB" id="A0A0W1APD6"/>
<dbReference type="RefSeq" id="WP_060627004.1">
    <property type="nucleotide sequence ID" value="NZ_LCZJ02000098.1"/>
</dbReference>
<keyword evidence="3" id="KW-1185">Reference proteome</keyword>
<comment type="caution">
    <text evidence="2">The sequence shown here is derived from an EMBL/GenBank/DDBJ whole genome shotgun (WGS) entry which is preliminary data.</text>
</comment>
<proteinExistence type="predicted"/>
<sequence length="97" mass="11209">MRFLIVFGSIVVPIAMLMIQRKWIKWRIAFNVASVLSTLILGNISALAIYEILRDNTVFMTSIHAIFLNPMFLLTGAYLGVYLVYRLLLMTYEEVYV</sequence>